<reference evidence="3" key="1">
    <citation type="journal article" date="2019" name="Int. J. Syst. Evol. Microbiol.">
        <title>The Global Catalogue of Microorganisms (GCM) 10K type strain sequencing project: providing services to taxonomists for standard genome sequencing and annotation.</title>
        <authorList>
            <consortium name="The Broad Institute Genomics Platform"/>
            <consortium name="The Broad Institute Genome Sequencing Center for Infectious Disease"/>
            <person name="Wu L."/>
            <person name="Ma J."/>
        </authorList>
    </citation>
    <scope>NUCLEOTIDE SEQUENCE [LARGE SCALE GENOMIC DNA]</scope>
    <source>
        <strain evidence="3">CGMCC 1.15043</strain>
    </source>
</reference>
<keyword evidence="3" id="KW-1185">Reference proteome</keyword>
<comment type="caution">
    <text evidence="2">The sequence shown here is derived from an EMBL/GenBank/DDBJ whole genome shotgun (WGS) entry which is preliminary data.</text>
</comment>
<evidence type="ECO:0000313" key="2">
    <source>
        <dbReference type="EMBL" id="GGA13905.1"/>
    </source>
</evidence>
<dbReference type="PANTHER" id="PTHR43190">
    <property type="entry name" value="N-ACETYL-D-GLUCOSAMINE KINASE"/>
    <property type="match status" value="1"/>
</dbReference>
<keyword evidence="2" id="KW-0808">Transferase</keyword>
<keyword evidence="2" id="KW-0418">Kinase</keyword>
<dbReference type="RefSeq" id="WP_189020344.1">
    <property type="nucleotide sequence ID" value="NZ_BMHE01000073.1"/>
</dbReference>
<dbReference type="Gene3D" id="3.30.420.40">
    <property type="match status" value="2"/>
</dbReference>
<proteinExistence type="predicted"/>
<protein>
    <submittedName>
        <fullName evidence="2">N-acetylmuramic acid/N-acetylglucosamine kinase</fullName>
    </submittedName>
</protein>
<dbReference type="InterPro" id="IPR002731">
    <property type="entry name" value="ATPase_BadF"/>
</dbReference>
<name>A0ABQ1FJ68_9BACL</name>
<accession>A0ABQ1FJ68</accession>
<sequence length="331" mass="35573">MPYVIGIDGGGTKTICAFQEVESYDPLAKPHREGDVGEGTNPLTVGIEMMRARLHHLIHHGLRARGIHPGEVIGICAGIAGTRVEANRLSVLRELEQIGHHLHVNENTIYTVKSDLYVALQGALHPKDEAGVLVISGTGSNAIGMSEDGQLFYNGGWGHLLGDEGSGYAIGLQALNAVCKAYDHRELPTLLTGMILATLKLASEQELIHYIYRDVKNKNEIASLAKLVIEASVESDPVALKILNDAGDKLVDLVRGLRSKSASLDEATPVMVAGSIFTYSDIVKNRFIAGLDVHKLGRYQASFAEPVDGAVQAAMETISEHTVKGDKVDGR</sequence>
<evidence type="ECO:0000259" key="1">
    <source>
        <dbReference type="Pfam" id="PF01869"/>
    </source>
</evidence>
<dbReference type="EMBL" id="BMHE01000073">
    <property type="protein sequence ID" value="GGA13905.1"/>
    <property type="molecule type" value="Genomic_DNA"/>
</dbReference>
<dbReference type="Proteomes" id="UP000615455">
    <property type="component" value="Unassembled WGS sequence"/>
</dbReference>
<organism evidence="2 3">
    <name type="scientific">Paenibacillus marchantiophytorum</name>
    <dbReference type="NCBI Taxonomy" id="1619310"/>
    <lineage>
        <taxon>Bacteria</taxon>
        <taxon>Bacillati</taxon>
        <taxon>Bacillota</taxon>
        <taxon>Bacilli</taxon>
        <taxon>Bacillales</taxon>
        <taxon>Paenibacillaceae</taxon>
        <taxon>Paenibacillus</taxon>
    </lineage>
</organism>
<dbReference type="InterPro" id="IPR043129">
    <property type="entry name" value="ATPase_NBD"/>
</dbReference>
<dbReference type="Pfam" id="PF01869">
    <property type="entry name" value="BcrAD_BadFG"/>
    <property type="match status" value="1"/>
</dbReference>
<dbReference type="InterPro" id="IPR052519">
    <property type="entry name" value="Euk-type_GlcNAc_Kinase"/>
</dbReference>
<gene>
    <name evidence="2" type="primary">murK</name>
    <name evidence="2" type="ORF">GCM10008018_68520</name>
</gene>
<dbReference type="GO" id="GO:0016301">
    <property type="term" value="F:kinase activity"/>
    <property type="evidence" value="ECO:0007669"/>
    <property type="project" value="UniProtKB-KW"/>
</dbReference>
<feature type="domain" description="ATPase BadF/BadG/BcrA/BcrD type" evidence="1">
    <location>
        <begin position="5"/>
        <end position="314"/>
    </location>
</feature>
<evidence type="ECO:0000313" key="3">
    <source>
        <dbReference type="Proteomes" id="UP000615455"/>
    </source>
</evidence>
<dbReference type="SUPFAM" id="SSF53067">
    <property type="entry name" value="Actin-like ATPase domain"/>
    <property type="match status" value="2"/>
</dbReference>
<dbReference type="PANTHER" id="PTHR43190:SF3">
    <property type="entry name" value="N-ACETYL-D-GLUCOSAMINE KINASE"/>
    <property type="match status" value="1"/>
</dbReference>
<dbReference type="CDD" id="cd24007">
    <property type="entry name" value="ASKHA_NBD_eukNAGK-like"/>
    <property type="match status" value="1"/>
</dbReference>